<accession>A0A3S5A5K0</accession>
<evidence type="ECO:0000313" key="2">
    <source>
        <dbReference type="Proteomes" id="UP000784294"/>
    </source>
</evidence>
<name>A0A3S5A5K0_9PLAT</name>
<evidence type="ECO:0000313" key="1">
    <source>
        <dbReference type="EMBL" id="VEL20430.1"/>
    </source>
</evidence>
<proteinExistence type="predicted"/>
<dbReference type="AlphaFoldDB" id="A0A3S5A5K0"/>
<dbReference type="Proteomes" id="UP000784294">
    <property type="component" value="Unassembled WGS sequence"/>
</dbReference>
<organism evidence="1 2">
    <name type="scientific">Protopolystoma xenopodis</name>
    <dbReference type="NCBI Taxonomy" id="117903"/>
    <lineage>
        <taxon>Eukaryota</taxon>
        <taxon>Metazoa</taxon>
        <taxon>Spiralia</taxon>
        <taxon>Lophotrochozoa</taxon>
        <taxon>Platyhelminthes</taxon>
        <taxon>Monogenea</taxon>
        <taxon>Polyopisthocotylea</taxon>
        <taxon>Polystomatidea</taxon>
        <taxon>Polystomatidae</taxon>
        <taxon>Protopolystoma</taxon>
    </lineage>
</organism>
<gene>
    <name evidence="1" type="ORF">PXEA_LOCUS13870</name>
</gene>
<sequence>MHFRAKLNSPQSSAPRRCKEYSRGGFVKSGKENWATYKLYTRLHSALLCSPVGSDLYSPDNRQKTVTSIFQMALCISKL</sequence>
<keyword evidence="2" id="KW-1185">Reference proteome</keyword>
<protein>
    <submittedName>
        <fullName evidence="1">Uncharacterized protein</fullName>
    </submittedName>
</protein>
<comment type="caution">
    <text evidence="1">The sequence shown here is derived from an EMBL/GenBank/DDBJ whole genome shotgun (WGS) entry which is preliminary data.</text>
</comment>
<dbReference type="EMBL" id="CAAALY010046434">
    <property type="protein sequence ID" value="VEL20430.1"/>
    <property type="molecule type" value="Genomic_DNA"/>
</dbReference>
<reference evidence="1" key="1">
    <citation type="submission" date="2018-11" db="EMBL/GenBank/DDBJ databases">
        <authorList>
            <consortium name="Pathogen Informatics"/>
        </authorList>
    </citation>
    <scope>NUCLEOTIDE SEQUENCE</scope>
</reference>